<dbReference type="EMBL" id="KV428057">
    <property type="protein sequence ID" value="KZT38779.1"/>
    <property type="molecule type" value="Genomic_DNA"/>
</dbReference>
<keyword evidence="1" id="KW-1133">Transmembrane helix</keyword>
<keyword evidence="3" id="KW-1185">Reference proteome</keyword>
<feature type="transmembrane region" description="Helical" evidence="1">
    <location>
        <begin position="127"/>
        <end position="145"/>
    </location>
</feature>
<feature type="transmembrane region" description="Helical" evidence="1">
    <location>
        <begin position="77"/>
        <end position="100"/>
    </location>
</feature>
<dbReference type="Proteomes" id="UP000076798">
    <property type="component" value="Unassembled WGS sequence"/>
</dbReference>
<evidence type="ECO:0000256" key="1">
    <source>
        <dbReference type="SAM" id="Phobius"/>
    </source>
</evidence>
<dbReference type="AlphaFoldDB" id="A0A166DQ43"/>
<feature type="transmembrane region" description="Helical" evidence="1">
    <location>
        <begin position="187"/>
        <end position="209"/>
    </location>
</feature>
<proteinExistence type="predicted"/>
<evidence type="ECO:0000313" key="3">
    <source>
        <dbReference type="Proteomes" id="UP000076798"/>
    </source>
</evidence>
<accession>A0A166DQ43</accession>
<keyword evidence="1" id="KW-0472">Membrane</keyword>
<protein>
    <submittedName>
        <fullName evidence="2">Uncharacterized protein</fullName>
    </submittedName>
</protein>
<feature type="transmembrane region" description="Helical" evidence="1">
    <location>
        <begin position="157"/>
        <end position="181"/>
    </location>
</feature>
<gene>
    <name evidence="2" type="ORF">SISSUDRAFT_716461</name>
</gene>
<organism evidence="2 3">
    <name type="scientific">Sistotremastrum suecicum HHB10207 ss-3</name>
    <dbReference type="NCBI Taxonomy" id="1314776"/>
    <lineage>
        <taxon>Eukaryota</taxon>
        <taxon>Fungi</taxon>
        <taxon>Dikarya</taxon>
        <taxon>Basidiomycota</taxon>
        <taxon>Agaricomycotina</taxon>
        <taxon>Agaricomycetes</taxon>
        <taxon>Sistotremastrales</taxon>
        <taxon>Sistotremastraceae</taxon>
        <taxon>Sistotremastrum</taxon>
    </lineage>
</organism>
<reference evidence="2 3" key="1">
    <citation type="journal article" date="2016" name="Mol. Biol. Evol.">
        <title>Comparative Genomics of Early-Diverging Mushroom-Forming Fungi Provides Insights into the Origins of Lignocellulose Decay Capabilities.</title>
        <authorList>
            <person name="Nagy L.G."/>
            <person name="Riley R."/>
            <person name="Tritt A."/>
            <person name="Adam C."/>
            <person name="Daum C."/>
            <person name="Floudas D."/>
            <person name="Sun H."/>
            <person name="Yadav J.S."/>
            <person name="Pangilinan J."/>
            <person name="Larsson K.H."/>
            <person name="Matsuura K."/>
            <person name="Barry K."/>
            <person name="Labutti K."/>
            <person name="Kuo R."/>
            <person name="Ohm R.A."/>
            <person name="Bhattacharya S.S."/>
            <person name="Shirouzu T."/>
            <person name="Yoshinaga Y."/>
            <person name="Martin F.M."/>
            <person name="Grigoriev I.V."/>
            <person name="Hibbett D.S."/>
        </authorList>
    </citation>
    <scope>NUCLEOTIDE SEQUENCE [LARGE SCALE GENOMIC DNA]</scope>
    <source>
        <strain evidence="2 3">HHB10207 ss-3</strain>
    </source>
</reference>
<evidence type="ECO:0000313" key="2">
    <source>
        <dbReference type="EMBL" id="KZT38779.1"/>
    </source>
</evidence>
<sequence>MACQCFERRTRTMSFDNHDHSNFLHIHHALGSCFTPQRHERRQPQAPSELSQHRIHHSLCPATSTSPQYRGRSCFKIILLVVIMTFANSTVVFVLTSYNISTQFQLAPSVFASNSAFQCDPDPEPRYLRPLFMLQMLTVDSFTIYRTWLLYNKRSSVIIFPILCALVLFGSILCNIPSVPVFNSTFLHYYLTIPISLTLNTLCTVLIAIRLRRVHLETFQVIKFSPSQFVVLSGTIHNLL</sequence>
<name>A0A166DQ43_9AGAM</name>
<keyword evidence="1" id="KW-0812">Transmembrane</keyword>